<sequence>MDKVDVEQQGCASASVKGKVTEGESDGIRRDRFGCVIMSKSKSHSLCFADEVPGANRESLVFTVNVESFKKHNGAFNHTAGGSVAFMTRRATECFPNHGDSL</sequence>
<evidence type="ECO:0000313" key="1">
    <source>
        <dbReference type="EMBL" id="EEQ98132.1"/>
    </source>
</evidence>
<accession>C5LYV8</accession>
<protein>
    <submittedName>
        <fullName evidence="1">Uncharacterized protein</fullName>
    </submittedName>
</protein>
<proteinExistence type="predicted"/>
<dbReference type="EMBL" id="GG686832">
    <property type="protein sequence ID" value="EEQ98132.1"/>
    <property type="molecule type" value="Genomic_DNA"/>
</dbReference>
<evidence type="ECO:0000313" key="2">
    <source>
        <dbReference type="Proteomes" id="UP000007800"/>
    </source>
</evidence>
<keyword evidence="2" id="KW-1185">Reference proteome</keyword>
<dbReference type="RefSeq" id="XP_002765415.1">
    <property type="nucleotide sequence ID" value="XM_002765369.1"/>
</dbReference>
<dbReference type="GeneID" id="9040565"/>
<dbReference type="Proteomes" id="UP000007800">
    <property type="component" value="Unassembled WGS sequence"/>
</dbReference>
<name>C5LYV8_PERM5</name>
<organism evidence="2">
    <name type="scientific">Perkinsus marinus (strain ATCC 50983 / TXsc)</name>
    <dbReference type="NCBI Taxonomy" id="423536"/>
    <lineage>
        <taxon>Eukaryota</taxon>
        <taxon>Sar</taxon>
        <taxon>Alveolata</taxon>
        <taxon>Perkinsozoa</taxon>
        <taxon>Perkinsea</taxon>
        <taxon>Perkinsida</taxon>
        <taxon>Perkinsidae</taxon>
        <taxon>Perkinsus</taxon>
    </lineage>
</organism>
<gene>
    <name evidence="1" type="ORF">Pmar_PMAR002411</name>
</gene>
<dbReference type="InParanoid" id="C5LYV8"/>
<reference evidence="1 2" key="1">
    <citation type="submission" date="2008-07" db="EMBL/GenBank/DDBJ databases">
        <authorList>
            <person name="El-Sayed N."/>
            <person name="Caler E."/>
            <person name="Inman J."/>
            <person name="Amedeo P."/>
            <person name="Hass B."/>
            <person name="Wortman J."/>
        </authorList>
    </citation>
    <scope>NUCLEOTIDE SEQUENCE [LARGE SCALE GENOMIC DNA]</scope>
    <source>
        <strain evidence="2">ATCC 50983 / TXsc</strain>
    </source>
</reference>
<dbReference type="AlphaFoldDB" id="C5LYV8"/>